<dbReference type="EnsemblMetazoa" id="PPAI003781-RA">
    <property type="protein sequence ID" value="PPAI003781-PA"/>
    <property type="gene ID" value="PPAI003781"/>
</dbReference>
<dbReference type="Proteomes" id="UP000092462">
    <property type="component" value="Unassembled WGS sequence"/>
</dbReference>
<feature type="transmembrane region" description="Helical" evidence="7">
    <location>
        <begin position="352"/>
        <end position="370"/>
    </location>
</feature>
<dbReference type="VEuPathDB" id="VectorBase:PPAPM1_004729"/>
<keyword evidence="4 7" id="KW-0812">Transmembrane</keyword>
<evidence type="ECO:0000256" key="3">
    <source>
        <dbReference type="ARBA" id="ARBA00022475"/>
    </source>
</evidence>
<dbReference type="GO" id="GO:0005886">
    <property type="term" value="C:plasma membrane"/>
    <property type="evidence" value="ECO:0007669"/>
    <property type="project" value="UniProtKB-SubCell"/>
</dbReference>
<dbReference type="InterPro" id="IPR050895">
    <property type="entry name" value="XK-related_scramblase"/>
</dbReference>
<feature type="transmembrane region" description="Helical" evidence="7">
    <location>
        <begin position="377"/>
        <end position="398"/>
    </location>
</feature>
<comment type="similarity">
    <text evidence="2 7">Belongs to the XK family.</text>
</comment>
<dbReference type="PANTHER" id="PTHR16024:SF27">
    <property type="entry name" value="XK-RELATED PROTEIN"/>
    <property type="match status" value="1"/>
</dbReference>
<feature type="region of interest" description="Disordered" evidence="8">
    <location>
        <begin position="122"/>
        <end position="162"/>
    </location>
</feature>
<dbReference type="GO" id="GO:0043652">
    <property type="term" value="P:engulfment of apoptotic cell"/>
    <property type="evidence" value="ECO:0007669"/>
    <property type="project" value="TreeGrafter"/>
</dbReference>
<sequence length="452" mass="52910">MGMTVECFQRFESQKIVGRNYPWHTTEQCEMHKKRLQQTKFTPKKYYREISGLSNTAMEFPDVMRVFEERFGSNRDVREETEGDFRKTMHVDQENFNKDAGKTIRKASMDAQMDDAVILRNSTGSQNKPSDTQSTNANASGVRTSSHQSQIADSPDWDAIERDTTTEGNLANIGEEYEDELDNFDAVPKSAPPPRPDLPPFRATQFFLEPLNRFSTIKDMFLVNAEIYLKENVPRLPQKILNHDVKTQHRRQSANFSDISNHQVIKDTSDVVDISLPTRRTMINGIEQDDILGKSVAFMGWVLFLLMRMLALSLFAVFYLKATGYLCLSHYILMLIWLFIETRFHEKAERDFFYIFLAYVYIFCIIEFKIKFRNIRVWYLLYCGLMLTQNVLMSLWWFLTDDFQSWWFHYLFAMILVSGALSIGCLVTYYIILKPRDKILFEITNTEQNTEA</sequence>
<dbReference type="AlphaFoldDB" id="A0A1B0D8A8"/>
<name>A0A1B0D8A8_PHLPP</name>
<feature type="transmembrane region" description="Helical" evidence="7">
    <location>
        <begin position="410"/>
        <end position="432"/>
    </location>
</feature>
<comment type="subcellular location">
    <subcellularLocation>
        <location evidence="1">Cell membrane</location>
        <topology evidence="1">Multi-pass membrane protein</topology>
    </subcellularLocation>
    <subcellularLocation>
        <location evidence="7">Membrane</location>
        <topology evidence="7">Multi-pass membrane protein</topology>
    </subcellularLocation>
</comment>
<dbReference type="InterPro" id="IPR018629">
    <property type="entry name" value="XK-rel"/>
</dbReference>
<dbReference type="VEuPathDB" id="VectorBase:PPAI003781"/>
<dbReference type="PANTHER" id="PTHR16024">
    <property type="entry name" value="XK-RELATED PROTEIN"/>
    <property type="match status" value="1"/>
</dbReference>
<proteinExistence type="inferred from homology"/>
<keyword evidence="6 7" id="KW-0472">Membrane</keyword>
<evidence type="ECO:0000256" key="4">
    <source>
        <dbReference type="ARBA" id="ARBA00022692"/>
    </source>
</evidence>
<keyword evidence="5 7" id="KW-1133">Transmembrane helix</keyword>
<evidence type="ECO:0000256" key="2">
    <source>
        <dbReference type="ARBA" id="ARBA00008789"/>
    </source>
</evidence>
<evidence type="ECO:0000256" key="8">
    <source>
        <dbReference type="SAM" id="MobiDB-lite"/>
    </source>
</evidence>
<evidence type="ECO:0000256" key="6">
    <source>
        <dbReference type="ARBA" id="ARBA00023136"/>
    </source>
</evidence>
<protein>
    <recommendedName>
        <fullName evidence="7">XK-related protein</fullName>
    </recommendedName>
</protein>
<keyword evidence="3" id="KW-1003">Cell membrane</keyword>
<feature type="transmembrane region" description="Helical" evidence="7">
    <location>
        <begin position="296"/>
        <end position="315"/>
    </location>
</feature>
<keyword evidence="10" id="KW-1185">Reference proteome</keyword>
<dbReference type="Pfam" id="PF09815">
    <property type="entry name" value="XK-related"/>
    <property type="match status" value="1"/>
</dbReference>
<evidence type="ECO:0000256" key="5">
    <source>
        <dbReference type="ARBA" id="ARBA00022989"/>
    </source>
</evidence>
<evidence type="ECO:0000313" key="10">
    <source>
        <dbReference type="Proteomes" id="UP000092462"/>
    </source>
</evidence>
<dbReference type="GO" id="GO:1902742">
    <property type="term" value="P:apoptotic process involved in development"/>
    <property type="evidence" value="ECO:0007669"/>
    <property type="project" value="TreeGrafter"/>
</dbReference>
<evidence type="ECO:0000313" key="9">
    <source>
        <dbReference type="EnsemblMetazoa" id="PPAI003781-PA"/>
    </source>
</evidence>
<reference evidence="9" key="1">
    <citation type="submission" date="2022-08" db="UniProtKB">
        <authorList>
            <consortium name="EnsemblMetazoa"/>
        </authorList>
    </citation>
    <scope>IDENTIFICATION</scope>
    <source>
        <strain evidence="9">Israel</strain>
    </source>
</reference>
<evidence type="ECO:0000256" key="1">
    <source>
        <dbReference type="ARBA" id="ARBA00004651"/>
    </source>
</evidence>
<feature type="compositionally biased region" description="Polar residues" evidence="8">
    <location>
        <begin position="122"/>
        <end position="152"/>
    </location>
</feature>
<organism evidence="9 10">
    <name type="scientific">Phlebotomus papatasi</name>
    <name type="common">Sandfly</name>
    <dbReference type="NCBI Taxonomy" id="29031"/>
    <lineage>
        <taxon>Eukaryota</taxon>
        <taxon>Metazoa</taxon>
        <taxon>Ecdysozoa</taxon>
        <taxon>Arthropoda</taxon>
        <taxon>Hexapoda</taxon>
        <taxon>Insecta</taxon>
        <taxon>Pterygota</taxon>
        <taxon>Neoptera</taxon>
        <taxon>Endopterygota</taxon>
        <taxon>Diptera</taxon>
        <taxon>Nematocera</taxon>
        <taxon>Psychodoidea</taxon>
        <taxon>Psychodidae</taxon>
        <taxon>Phlebotomus</taxon>
        <taxon>Phlebotomus</taxon>
    </lineage>
</organism>
<dbReference type="GO" id="GO:0070782">
    <property type="term" value="P:phosphatidylserine exposure on apoptotic cell surface"/>
    <property type="evidence" value="ECO:0007669"/>
    <property type="project" value="TreeGrafter"/>
</dbReference>
<dbReference type="EMBL" id="AJVK01004020">
    <property type="status" value="NOT_ANNOTATED_CDS"/>
    <property type="molecule type" value="Genomic_DNA"/>
</dbReference>
<accession>A0A1B0D8A8</accession>
<feature type="transmembrane region" description="Helical" evidence="7">
    <location>
        <begin position="322"/>
        <end position="340"/>
    </location>
</feature>
<evidence type="ECO:0000256" key="7">
    <source>
        <dbReference type="RuleBase" id="RU910716"/>
    </source>
</evidence>